<dbReference type="PROSITE" id="PS51257">
    <property type="entry name" value="PROKAR_LIPOPROTEIN"/>
    <property type="match status" value="1"/>
</dbReference>
<reference evidence="4" key="1">
    <citation type="journal article" date="2019" name="Int. J. Syst. Evol. Microbiol.">
        <title>The Global Catalogue of Microorganisms (GCM) 10K type strain sequencing project: providing services to taxonomists for standard genome sequencing and annotation.</title>
        <authorList>
            <consortium name="The Broad Institute Genomics Platform"/>
            <consortium name="The Broad Institute Genome Sequencing Center for Infectious Disease"/>
            <person name="Wu L."/>
            <person name="Ma J."/>
        </authorList>
    </citation>
    <scope>NUCLEOTIDE SEQUENCE [LARGE SCALE GENOMIC DNA]</scope>
    <source>
        <strain evidence="4">JCM 18720</strain>
    </source>
</reference>
<organism evidence="3 4">
    <name type="scientific">Ferrimonas gelatinilytica</name>
    <dbReference type="NCBI Taxonomy" id="1255257"/>
    <lineage>
        <taxon>Bacteria</taxon>
        <taxon>Pseudomonadati</taxon>
        <taxon>Pseudomonadota</taxon>
        <taxon>Gammaproteobacteria</taxon>
        <taxon>Alteromonadales</taxon>
        <taxon>Ferrimonadaceae</taxon>
        <taxon>Ferrimonas</taxon>
    </lineage>
</organism>
<dbReference type="InterPro" id="IPR022442">
    <property type="entry name" value="SO_2930-like_dom"/>
</dbReference>
<dbReference type="InterPro" id="IPR006626">
    <property type="entry name" value="PbH1"/>
</dbReference>
<accession>A0ABP9SA74</accession>
<protein>
    <submittedName>
        <fullName evidence="3">SO2930 family diheme c-type cytochrome</fullName>
    </submittedName>
</protein>
<dbReference type="InterPro" id="IPR011050">
    <property type="entry name" value="Pectin_lyase_fold/virulence"/>
</dbReference>
<dbReference type="RefSeq" id="WP_345317102.1">
    <property type="nucleotide sequence ID" value="NZ_BAABLF010000014.1"/>
</dbReference>
<keyword evidence="4" id="KW-1185">Reference proteome</keyword>
<dbReference type="NCBIfam" id="TIGR03806">
    <property type="entry name" value="chp_HNE_0200"/>
    <property type="match status" value="1"/>
</dbReference>
<dbReference type="InterPro" id="IPR039448">
    <property type="entry name" value="Beta_helix"/>
</dbReference>
<keyword evidence="1" id="KW-0732">Signal</keyword>
<dbReference type="Gene3D" id="2.160.20.10">
    <property type="entry name" value="Single-stranded right-handed beta-helix, Pectin lyase-like"/>
    <property type="match status" value="1"/>
</dbReference>
<proteinExistence type="predicted"/>
<dbReference type="InterPro" id="IPR012334">
    <property type="entry name" value="Pectin_lyas_fold"/>
</dbReference>
<dbReference type="NCBIfam" id="TIGR03804">
    <property type="entry name" value="para_beta_helix"/>
    <property type="match status" value="1"/>
</dbReference>
<dbReference type="SMART" id="SM00710">
    <property type="entry name" value="PbH1"/>
    <property type="match status" value="8"/>
</dbReference>
<evidence type="ECO:0000259" key="2">
    <source>
        <dbReference type="Pfam" id="PF13229"/>
    </source>
</evidence>
<name>A0ABP9SA74_9GAMM</name>
<dbReference type="SUPFAM" id="SSF51126">
    <property type="entry name" value="Pectin lyase-like"/>
    <property type="match status" value="1"/>
</dbReference>
<sequence>MFQKHKLAASVALLCALGVSGCGSDDDTALVITPPPTEPTAPTGPTFPEGAIMISAEGNIAENILEAFINAQSNDVIVLPEGTFKPDRTLLFDGDADGDGVFAKNVTIMGHGQDKTILDFSESAGGDGIFVQNAMNITIQDLQVNEAANNGIKLKNTNGIILRRLSTIWDGELNADNGAYGLYPVECENILIEDTYVRGSADAGIYVGQSKYIVVRRNVAKENVAGIEIENSQYADVYDNEAVGNTGGILVFDLPIGNGYYGRSVRIFNNHVHGNNTPNFANASSNPAGVHIVPPGTGVIILSTRDVEIFDNVIEDHDTLSITATSFFIAEQDIEGAFVMNYALPGGIIDDGWRAVPRNIHIHGNQISDSGSAPNGKLIPDIIAAYQGLHGVFPAILYDGLGEAIANSGLFFDNGGEGMPYAGVDFKEPPFAADGSDNLCAIDNGDVTIGQLYAGNHSAADLGTPDVLLDNGEGTLMNCSQISLPVHTVTFGDQVFGCGIDDDVEGCDGGNTVGDSGEIGDGEASIIGDGDQSLCVASGNSVNLDALLGANCPTLADYNLFADALDPTQNPNSGGVPYDLTSALFTDYSSKYRFAFLPDGQAAQYNADETFDFPVGTVLVKTFAMPEDSAMPGTEGEELLETRLLIHRQNGWTALPYVWSADKSEAKLTKPGSVFEQSLMHQGEALTFDYSVPNVNQCKQCHQLTDSEGVARFAPIGPKARFLNSDYAYASGTANQLQHWADNGLLTGLPTDVAAINTAPNFGLLGEFGADEMGVLSEATDAEVMSLAKGYLDINCAHCHRPEGNASNTGLKLEYWRPYAGNEQAHGTCKAPIAYGGGSLSHDIVPGDPEASIMHFRMASTEAGDMMPEIGRALSHDAGVALINEWIKRLPSAACSQ</sequence>
<evidence type="ECO:0000313" key="4">
    <source>
        <dbReference type="Proteomes" id="UP001501600"/>
    </source>
</evidence>
<comment type="caution">
    <text evidence="3">The sequence shown here is derived from an EMBL/GenBank/DDBJ whole genome shotgun (WGS) entry which is preliminary data.</text>
</comment>
<feature type="signal peptide" evidence="1">
    <location>
        <begin position="1"/>
        <end position="24"/>
    </location>
</feature>
<dbReference type="EMBL" id="BAABLF010000014">
    <property type="protein sequence ID" value="GAA5192495.1"/>
    <property type="molecule type" value="Genomic_DNA"/>
</dbReference>
<dbReference type="InterPro" id="IPR022441">
    <property type="entry name" value="Para_beta_helix_rpt-2"/>
</dbReference>
<feature type="domain" description="Right handed beta helix" evidence="2">
    <location>
        <begin position="108"/>
        <end position="252"/>
    </location>
</feature>
<evidence type="ECO:0000313" key="3">
    <source>
        <dbReference type="EMBL" id="GAA5192495.1"/>
    </source>
</evidence>
<dbReference type="NCBIfam" id="TIGR03805">
    <property type="entry name" value="beta_helix_1"/>
    <property type="match status" value="1"/>
</dbReference>
<dbReference type="Proteomes" id="UP001501600">
    <property type="component" value="Unassembled WGS sequence"/>
</dbReference>
<gene>
    <name evidence="3" type="ORF">GCM10025772_21840</name>
</gene>
<dbReference type="Pfam" id="PF13229">
    <property type="entry name" value="Beta_helix"/>
    <property type="match status" value="1"/>
</dbReference>
<feature type="chain" id="PRO_5046535400" evidence="1">
    <location>
        <begin position="25"/>
        <end position="897"/>
    </location>
</feature>
<evidence type="ECO:0000256" key="1">
    <source>
        <dbReference type="SAM" id="SignalP"/>
    </source>
</evidence>
<dbReference type="InterPro" id="IPR022269">
    <property type="entry name" value="SO_2930-like_C"/>
</dbReference>